<keyword evidence="4" id="KW-1185">Reference proteome</keyword>
<dbReference type="InterPro" id="IPR000326">
    <property type="entry name" value="PAP2/HPO"/>
</dbReference>
<keyword evidence="1" id="KW-1133">Transmembrane helix</keyword>
<dbReference type="SUPFAM" id="SSF48317">
    <property type="entry name" value="Acid phosphatase/Vanadium-dependent haloperoxidase"/>
    <property type="match status" value="1"/>
</dbReference>
<keyword evidence="1" id="KW-0472">Membrane</keyword>
<dbReference type="Proteomes" id="UP000621560">
    <property type="component" value="Unassembled WGS sequence"/>
</dbReference>
<dbReference type="Gene3D" id="1.20.144.10">
    <property type="entry name" value="Phosphatidic acid phosphatase type 2/haloperoxidase"/>
    <property type="match status" value="2"/>
</dbReference>
<dbReference type="RefSeq" id="WP_190913886.1">
    <property type="nucleotide sequence ID" value="NZ_JACXIZ010000004.1"/>
</dbReference>
<evidence type="ECO:0000256" key="1">
    <source>
        <dbReference type="SAM" id="Phobius"/>
    </source>
</evidence>
<feature type="transmembrane region" description="Helical" evidence="1">
    <location>
        <begin position="180"/>
        <end position="202"/>
    </location>
</feature>
<organism evidence="3 4">
    <name type="scientific">Paenibacillus sabuli</name>
    <dbReference type="NCBI Taxonomy" id="2772509"/>
    <lineage>
        <taxon>Bacteria</taxon>
        <taxon>Bacillati</taxon>
        <taxon>Bacillota</taxon>
        <taxon>Bacilli</taxon>
        <taxon>Bacillales</taxon>
        <taxon>Paenibacillaceae</taxon>
        <taxon>Paenibacillus</taxon>
    </lineage>
</organism>
<feature type="transmembrane region" description="Helical" evidence="1">
    <location>
        <begin position="25"/>
        <end position="43"/>
    </location>
</feature>
<dbReference type="SMART" id="SM00014">
    <property type="entry name" value="acidPPc"/>
    <property type="match status" value="1"/>
</dbReference>
<evidence type="ECO:0000313" key="4">
    <source>
        <dbReference type="Proteomes" id="UP000621560"/>
    </source>
</evidence>
<dbReference type="CDD" id="cd03392">
    <property type="entry name" value="PAP2_like_2"/>
    <property type="match status" value="1"/>
</dbReference>
<dbReference type="EMBL" id="JACXIZ010000004">
    <property type="protein sequence ID" value="MBD2843774.1"/>
    <property type="molecule type" value="Genomic_DNA"/>
</dbReference>
<evidence type="ECO:0000259" key="2">
    <source>
        <dbReference type="SMART" id="SM00014"/>
    </source>
</evidence>
<comment type="caution">
    <text evidence="3">The sequence shown here is derived from an EMBL/GenBank/DDBJ whole genome shotgun (WGS) entry which is preliminary data.</text>
</comment>
<reference evidence="3" key="1">
    <citation type="submission" date="2020-09" db="EMBL/GenBank/DDBJ databases">
        <title>A novel bacterium of genus Paenibacillus, isolated from South China Sea.</title>
        <authorList>
            <person name="Huang H."/>
            <person name="Mo K."/>
            <person name="Hu Y."/>
        </authorList>
    </citation>
    <scope>NUCLEOTIDE SEQUENCE</scope>
    <source>
        <strain evidence="3">IB182496</strain>
    </source>
</reference>
<feature type="transmembrane region" description="Helical" evidence="1">
    <location>
        <begin position="208"/>
        <end position="229"/>
    </location>
</feature>
<feature type="domain" description="Phosphatidic acid phosphatase type 2/haloperoxidase" evidence="2">
    <location>
        <begin position="106"/>
        <end position="223"/>
    </location>
</feature>
<accession>A0A927BQN1</accession>
<protein>
    <submittedName>
        <fullName evidence="3">Phosphatase PAP2 family protein</fullName>
    </submittedName>
</protein>
<dbReference type="InterPro" id="IPR036938">
    <property type="entry name" value="PAP2/HPO_sf"/>
</dbReference>
<feature type="transmembrane region" description="Helical" evidence="1">
    <location>
        <begin position="108"/>
        <end position="126"/>
    </location>
</feature>
<gene>
    <name evidence="3" type="ORF">IDH44_01105</name>
</gene>
<evidence type="ECO:0000313" key="3">
    <source>
        <dbReference type="EMBL" id="MBD2843774.1"/>
    </source>
</evidence>
<sequence>MKLFSLAKLKLPSLSKWIGIHYRRLFPYLAGGMVVALLLLVFAELTEELLEDELSGFDSAVESIVRSWTGGRWDPVMVGITHVGSGWVQVGLLLGSVALLLRTGHKARALVLTVCLGGGWLLNYALKALFQRSRPALERLVEAGGYSFPSGHAMVSMCFYGMLGYLAWGAWRSRDRAYGALFFAAGLLLAGLIGFSRIYLGVHYASDVVAGFAAGGTWLLSCIGGLAAIRRWGGTEIRR</sequence>
<keyword evidence="1" id="KW-0812">Transmembrane</keyword>
<feature type="transmembrane region" description="Helical" evidence="1">
    <location>
        <begin position="146"/>
        <end position="168"/>
    </location>
</feature>
<dbReference type="PANTHER" id="PTHR14969">
    <property type="entry name" value="SPHINGOSINE-1-PHOSPHATE PHOSPHOHYDROLASE"/>
    <property type="match status" value="1"/>
</dbReference>
<proteinExistence type="predicted"/>
<dbReference type="PANTHER" id="PTHR14969:SF13">
    <property type="entry name" value="AT30094P"/>
    <property type="match status" value="1"/>
</dbReference>
<dbReference type="Pfam" id="PF01569">
    <property type="entry name" value="PAP2"/>
    <property type="match status" value="1"/>
</dbReference>
<feature type="transmembrane region" description="Helical" evidence="1">
    <location>
        <begin position="76"/>
        <end position="101"/>
    </location>
</feature>
<name>A0A927BQN1_9BACL</name>
<dbReference type="AlphaFoldDB" id="A0A927BQN1"/>